<gene>
    <name evidence="1" type="ORF">HMPREF0220_0414</name>
</gene>
<evidence type="ECO:0000313" key="1">
    <source>
        <dbReference type="EMBL" id="EFH08548.1"/>
    </source>
</evidence>
<dbReference type="HOGENOM" id="CLU_2881928_0_0_9"/>
<dbReference type="Proteomes" id="UP000003227">
    <property type="component" value="Unassembled WGS sequence"/>
</dbReference>
<reference evidence="1 2" key="1">
    <citation type="submission" date="2010-05" db="EMBL/GenBank/DDBJ databases">
        <authorList>
            <person name="Qin X."/>
            <person name="Bachman B."/>
            <person name="Battles P."/>
            <person name="Bell A."/>
            <person name="Bess C."/>
            <person name="Bickham C."/>
            <person name="Chaboub L."/>
            <person name="Chen D."/>
            <person name="Coyle M."/>
            <person name="Deiros D.R."/>
            <person name="Dinh H."/>
            <person name="Forbes L."/>
            <person name="Fowler G."/>
            <person name="Francisco L."/>
            <person name="Fu Q."/>
            <person name="Gubbala S."/>
            <person name="Hale W."/>
            <person name="Han Y."/>
            <person name="Hemphill L."/>
            <person name="Highlander S.K."/>
            <person name="Hirani K."/>
            <person name="Hogues M."/>
            <person name="Jackson L."/>
            <person name="Jakkamsetti A."/>
            <person name="Javaid M."/>
            <person name="Jiang H."/>
            <person name="Korchina V."/>
            <person name="Kovar C."/>
            <person name="Lara F."/>
            <person name="Lee S."/>
            <person name="Mata R."/>
            <person name="Mathew T."/>
            <person name="Moen C."/>
            <person name="Morales K."/>
            <person name="Munidasa M."/>
            <person name="Nazareth L."/>
            <person name="Ngo R."/>
            <person name="Nguyen L."/>
            <person name="Okwuonu G."/>
            <person name="Ongeri F."/>
            <person name="Patil S."/>
            <person name="Petrosino J."/>
            <person name="Pham C."/>
            <person name="Pham P."/>
            <person name="Pu L.-L."/>
            <person name="Puazo M."/>
            <person name="Raj R."/>
            <person name="Reid J."/>
            <person name="Rouhana J."/>
            <person name="Saada N."/>
            <person name="Shang Y."/>
            <person name="Simmons D."/>
            <person name="Thornton R."/>
            <person name="Warren J."/>
            <person name="Weissenberger G."/>
            <person name="Zhang J."/>
            <person name="Zhang L."/>
            <person name="Zhou C."/>
            <person name="Zhu D."/>
            <person name="Muzny D."/>
            <person name="Worley K."/>
            <person name="Gibbs R."/>
        </authorList>
    </citation>
    <scope>NUCLEOTIDE SEQUENCE [LARGE SCALE GENOMIC DNA]</scope>
    <source>
        <strain evidence="1 2">NAP08</strain>
    </source>
</reference>
<evidence type="ECO:0000313" key="2">
    <source>
        <dbReference type="Proteomes" id="UP000003227"/>
    </source>
</evidence>
<comment type="caution">
    <text evidence="1">The sequence shown here is derived from an EMBL/GenBank/DDBJ whole genome shotgun (WGS) entry which is preliminary data.</text>
</comment>
<protein>
    <submittedName>
        <fullName evidence="1">Uncharacterized protein</fullName>
    </submittedName>
</protein>
<sequence>MFPKVLKIFIIALNSIKYFKKGLSSLLNKKLEISILDASAIGISIFRKDINMAGSVMFLIGID</sequence>
<accession>D5Q0I2</accession>
<organism evidence="1 2">
    <name type="scientific">Clostridioides difficile NAP08</name>
    <dbReference type="NCBI Taxonomy" id="525259"/>
    <lineage>
        <taxon>Bacteria</taxon>
        <taxon>Bacillati</taxon>
        <taxon>Bacillota</taxon>
        <taxon>Clostridia</taxon>
        <taxon>Peptostreptococcales</taxon>
        <taxon>Peptostreptococcaceae</taxon>
        <taxon>Clostridioides</taxon>
    </lineage>
</organism>
<dbReference type="EMBL" id="ADNX01000011">
    <property type="protein sequence ID" value="EFH08548.1"/>
    <property type="molecule type" value="Genomic_DNA"/>
</dbReference>
<dbReference type="AlphaFoldDB" id="D5Q0I2"/>
<name>D5Q0I2_CLODI</name>
<proteinExistence type="predicted"/>